<keyword evidence="3" id="KW-1185">Reference proteome</keyword>
<dbReference type="AlphaFoldDB" id="A0A7U2I4S9"/>
<evidence type="ECO:0000313" key="3">
    <source>
        <dbReference type="Proteomes" id="UP000663193"/>
    </source>
</evidence>
<dbReference type="Pfam" id="PF08584">
    <property type="entry name" value="Ribonuc_P_40"/>
    <property type="match status" value="1"/>
</dbReference>
<protein>
    <submittedName>
        <fullName evidence="2">Uncharacterized protein</fullName>
    </submittedName>
</protein>
<dbReference type="PANTHER" id="PTHR15396">
    <property type="entry name" value="RIBONUCLEASE P PROTEIN SUBUNIT P40"/>
    <property type="match status" value="1"/>
</dbReference>
<organism evidence="2 3">
    <name type="scientific">Phaeosphaeria nodorum (strain SN15 / ATCC MYA-4574 / FGSC 10173)</name>
    <name type="common">Glume blotch fungus</name>
    <name type="synonym">Parastagonospora nodorum</name>
    <dbReference type="NCBI Taxonomy" id="321614"/>
    <lineage>
        <taxon>Eukaryota</taxon>
        <taxon>Fungi</taxon>
        <taxon>Dikarya</taxon>
        <taxon>Ascomycota</taxon>
        <taxon>Pezizomycotina</taxon>
        <taxon>Dothideomycetes</taxon>
        <taxon>Pleosporomycetidae</taxon>
        <taxon>Pleosporales</taxon>
        <taxon>Pleosporineae</taxon>
        <taxon>Phaeosphaeriaceae</taxon>
        <taxon>Parastagonospora</taxon>
    </lineage>
</organism>
<evidence type="ECO:0000313" key="2">
    <source>
        <dbReference type="EMBL" id="QRC99796.1"/>
    </source>
</evidence>
<dbReference type="KEGG" id="pno:SNOG_06734"/>
<feature type="region of interest" description="Disordered" evidence="1">
    <location>
        <begin position="315"/>
        <end position="338"/>
    </location>
</feature>
<proteinExistence type="predicted"/>
<reference evidence="3" key="1">
    <citation type="journal article" date="2021" name="BMC Genomics">
        <title>Chromosome-level genome assembly and manually-curated proteome of model necrotroph Parastagonospora nodorum Sn15 reveals a genome-wide trove of candidate effector homologs, and redundancy of virulence-related functions within an accessory chromosome.</title>
        <authorList>
            <person name="Bertazzoni S."/>
            <person name="Jones D.A.B."/>
            <person name="Phan H.T."/>
            <person name="Tan K.-C."/>
            <person name="Hane J.K."/>
        </authorList>
    </citation>
    <scope>NUCLEOTIDE SEQUENCE [LARGE SCALE GENOMIC DNA]</scope>
    <source>
        <strain evidence="3">SN15 / ATCC MYA-4574 / FGSC 10173)</strain>
    </source>
</reference>
<gene>
    <name evidence="2" type="ORF">JI435_067340</name>
</gene>
<evidence type="ECO:0000256" key="1">
    <source>
        <dbReference type="SAM" id="MobiDB-lite"/>
    </source>
</evidence>
<dbReference type="VEuPathDB" id="FungiDB:JI435_067340"/>
<dbReference type="RefSeq" id="XP_001797097.1">
    <property type="nucleotide sequence ID" value="XM_001797045.1"/>
</dbReference>
<dbReference type="EMBL" id="CP069032">
    <property type="protein sequence ID" value="QRC99796.1"/>
    <property type="molecule type" value="Genomic_DNA"/>
</dbReference>
<accession>A0A7U2I4S9</accession>
<sequence>MLDIHHTDDTPIPKVYFTHSVLPSYIDPHNVSTKKFPFTTFNAQPYSHTVDLILPAELYLLVQDTLATATYARAHLKLTDILEPEFLETYIKLGNVTMLSEGRELVDNRFELRDGKLKMELDRATYERCGLQGTPIEDGGKKHQKARWVVEYDLRLPSMKHGKAGFGRLEWAAKNVLNKSLTWLWWNHNPTSGESLAEGREVLSKHAPWVHKIEPSITKLGDSLCPKLVKGELDKLYDEDEAMSLLEYINMLSLNSPRVKASDDINPHLSRYEVPDFGVGLETRDMVCVRWKGFMPPAFMRDVFIAARRDAFRSKGRSKTNGTQDADVDMEGAEQGKEEEAWFSMSAQGFGGRKSWTVMQFEGRDTVTWQVESR</sequence>
<dbReference type="GO" id="GO:0030677">
    <property type="term" value="C:ribonuclease P complex"/>
    <property type="evidence" value="ECO:0007669"/>
    <property type="project" value="InterPro"/>
</dbReference>
<dbReference type="Proteomes" id="UP000663193">
    <property type="component" value="Chromosome 10"/>
</dbReference>
<dbReference type="PANTHER" id="PTHR15396:SF1">
    <property type="entry name" value="RIBONUCLEASE P PROTEIN SUBUNIT P40"/>
    <property type="match status" value="1"/>
</dbReference>
<dbReference type="OrthoDB" id="63112at2759"/>
<dbReference type="GO" id="GO:0001682">
    <property type="term" value="P:tRNA 5'-leader removal"/>
    <property type="evidence" value="ECO:0007669"/>
    <property type="project" value="InterPro"/>
</dbReference>
<dbReference type="OMA" id="DVDPYLC"/>
<dbReference type="InterPro" id="IPR013893">
    <property type="entry name" value="RNase_P_Rpp40"/>
</dbReference>
<name>A0A7U2I4S9_PHANO</name>